<accession>A0ACC1NY21</accession>
<sequence length="2101" mass="236323">MEQQNNKASQQRQHPPIHPGDLQTDNTTSEIQSRTPGLAQPYAAASSTSQQPSYGNNGDTTSWDALGPSTMELYARAGSPVDLSALQMSLPPEVQHYSEGQFPSSNPFDAGSGYLDEITHQEYTDSDNVPLTSQAQPISGAPANDRSEARPHNGFPASSDWGNDRSRGRQSLRASDHQTRNLSNSRSPAYGMNLTPGDVRASRSPSPSGAFQRAGSIVRAMSQRVVNISGESEVAVNQRNSFQAARNSQLSDGNNHDYNAASLNPGHVDTSYQPESAVPVGEKGDGETYAVHLPPRPSGITINNPLKGYSLGVFSAQSRIRLRLCDLLVNPCTEPIILLLIILQAILLAVESGPSVFSPGNGRPSRFGDHAMDWAMLAIFTIFTLEVGARIVVSGLVVNAAEYSTIDRKKGVRAIISDQYRAFFQPQRQKSVKGRRSSPPDQPTIARSFTTFMQGSPGVPETVEAQMRFQLARRAFLRHSFNRLDLIAIISFWITFILGITGIESRHHLYIFKMLSCLRILRLLALTHGTAIILRSLKKAAPLLVRVAFLLCFFWVLFAIIGLQSFKASFSRQCVWLDPLQPTNLSAAFTNEEQPCGGYLNNDTGAIMPWVKFGTPQSLEGLVRGTAKGKGFLCPQGSICLQQENPSNGTVSFDNILQSLELVFVIMSANTFSDLMYKTMASDYQQAALFFGAGIMIMTLWLTNLLIAVITSSFQVIREESKGSAFTSDHQSFTQSHFDDRTRKLSTLQMIVERTRLPFTIVIVFGLICQAIRSARMPPSRENFINGAEIVVTILLDIEIAARLVANWRKFHRSWVNLFDLGLAIITTVILIPPIRFTTAYWWLTVFQIVRAYRIVLAVPITRKLILLVLGNAAGIANLMLFVFLMTFLVSIFASQLFRGEIPVHSDDGELNRISFFTIYNSFLGMYQILSSENWTDILYSVTSYAHGYRTGWIGASFLIGWFILSYFLLVNMFIAVIQENFDVSEDEKRLEQVKAFLQRKEIGHNTSNLALSSIFNLGKSRRRRDPLDYGPAMMEMLLKDAVVRDFLDDETGEPLQDSSGDNAIGRAVSALPTNNSRGLVGIWQRLKKKFTEREPNPFYTSIRFDGPNDTLDPRQMARQVVSATAARRKAQREYLARHPKYNTALYMFPPNSKLRRFCQRIVGPARGFERFDGVDPNKVAWYAFSAFVYACVVAMVVIACVTTPLYQREYREDHATDSLNWFVWTDLAFVLVFTLEAIIKIIADGAMWTPNAYLRSLWGVMDSLVLVTLWINVVTLFINDGAISRAVGAFKALRALRLLNFSNSARDTFHSVIILGWWKISGAAFVSISLLIPFAIYGLNIFNGKMISCNDGNDITMLTQCFGEYGSTPFKDDWVMLAPRVADNSYFKFDDFGSSLFTLYQIVSQEGWTDVSFAAQAITGRGLQPQDLATQGNAMFFVVFNLMATVFVLTLFISVFMRNYTEQTGVAFLTAEQRSWLELRKLLRQISPSKSSYNDKGKEWKRWCHKRAIEKRGKWYQMVTIILVLHLVFLVSEFNNEPRWWSRTREIVSLLFILIYLSNIAIRIFGLGWSRFRKSSWDLYALVVVSGAFVATLALVIANSRGEAYEQLYKIFLVGIILLLIPRNDALDQLFKTAAASLTMISNLLATWLVLFLVFAIAMTQAFSLTRFGGQETSNLNFRTVPNALILLFRMSLGEGWNQIMEDYASLEPPLCVKDPIFFDSDCGSKPWARILFVAWNILSMYIFVNLFVSLIYESFSYVYQRSSGMAVVDRDEIRRFKEAWRSVDPAGTGYISKDQFPRLLGELSGIFQMRIYDPEDSVSQILDDVRSDPGMSRHSFIVASNANSEINLAKLNRRLANLDVEKIRARRRVFNIFFEEVLVAADPDRGIAFSDVLLILAHYKIINDSKSLRLDEFLRRRARLQRVDEEIRRRTVLGFFDTLYWSRKFKKHMNMKYSARMTMVPQLSVPEILVEDDELMSEPVEGGSNKSNRPLLPSLNTNLETPRMPSVWAGEASPRDSGQQHPLSFPRTSGGGISPPASPMRSSFQLSPSDASNPEAHRRDRSLSPAQARGMLDDSVWVESIRKSTTLRRSDKTTYRYGG</sequence>
<name>A0ACC1NY21_9HYPO</name>
<protein>
    <submittedName>
        <fullName evidence="1">Uncharacterized protein</fullName>
    </submittedName>
</protein>
<evidence type="ECO:0000313" key="2">
    <source>
        <dbReference type="Proteomes" id="UP001143910"/>
    </source>
</evidence>
<proteinExistence type="predicted"/>
<comment type="caution">
    <text evidence="1">The sequence shown here is derived from an EMBL/GenBank/DDBJ whole genome shotgun (WGS) entry which is preliminary data.</text>
</comment>
<reference evidence="1" key="1">
    <citation type="submission" date="2022-08" db="EMBL/GenBank/DDBJ databases">
        <title>Genome Sequence of Lecanicillium fungicola.</title>
        <authorList>
            <person name="Buettner E."/>
        </authorList>
    </citation>
    <scope>NUCLEOTIDE SEQUENCE</scope>
    <source>
        <strain evidence="1">Babe33</strain>
    </source>
</reference>
<gene>
    <name evidence="1" type="ORF">NQ176_g455</name>
</gene>
<dbReference type="Proteomes" id="UP001143910">
    <property type="component" value="Unassembled WGS sequence"/>
</dbReference>
<evidence type="ECO:0000313" key="1">
    <source>
        <dbReference type="EMBL" id="KAJ2983761.1"/>
    </source>
</evidence>
<keyword evidence="2" id="KW-1185">Reference proteome</keyword>
<organism evidence="1 2">
    <name type="scientific">Zarea fungicola</name>
    <dbReference type="NCBI Taxonomy" id="93591"/>
    <lineage>
        <taxon>Eukaryota</taxon>
        <taxon>Fungi</taxon>
        <taxon>Dikarya</taxon>
        <taxon>Ascomycota</taxon>
        <taxon>Pezizomycotina</taxon>
        <taxon>Sordariomycetes</taxon>
        <taxon>Hypocreomycetidae</taxon>
        <taxon>Hypocreales</taxon>
        <taxon>Cordycipitaceae</taxon>
        <taxon>Zarea</taxon>
    </lineage>
</organism>
<dbReference type="EMBL" id="JANJQO010000017">
    <property type="protein sequence ID" value="KAJ2983761.1"/>
    <property type="molecule type" value="Genomic_DNA"/>
</dbReference>